<feature type="region of interest" description="Disordered" evidence="1">
    <location>
        <begin position="144"/>
        <end position="164"/>
    </location>
</feature>
<dbReference type="EMBL" id="JAAMOB010000016">
    <property type="protein sequence ID" value="KAF4103612.1"/>
    <property type="molecule type" value="Genomic_DNA"/>
</dbReference>
<comment type="caution">
    <text evidence="2">The sequence shown here is derived from an EMBL/GenBank/DDBJ whole genome shotgun (WGS) entry which is preliminary data.</text>
</comment>
<name>A0A7J6CCS0_9TELE</name>
<organism evidence="2 3">
    <name type="scientific">Onychostoma macrolepis</name>
    <dbReference type="NCBI Taxonomy" id="369639"/>
    <lineage>
        <taxon>Eukaryota</taxon>
        <taxon>Metazoa</taxon>
        <taxon>Chordata</taxon>
        <taxon>Craniata</taxon>
        <taxon>Vertebrata</taxon>
        <taxon>Euteleostomi</taxon>
        <taxon>Actinopterygii</taxon>
        <taxon>Neopterygii</taxon>
        <taxon>Teleostei</taxon>
        <taxon>Ostariophysi</taxon>
        <taxon>Cypriniformes</taxon>
        <taxon>Cyprinidae</taxon>
        <taxon>Acrossocheilinae</taxon>
        <taxon>Onychostoma</taxon>
    </lineage>
</organism>
<sequence>MDEGRGPTRNRNRSCFQPGDRGRNFQRKEFRIPSTTPAKKARKRQSRTYLIVKEVKDLFFEMDRDFEERERVRLAEQREYENRLRREASQAREEEMAKQMAMLRELQETQNHFVSEILRRMPAPAPAPHYVPACHARFYQQSTSNNTENSSFTPLSSSSFLQLE</sequence>
<proteinExistence type="predicted"/>
<feature type="compositionally biased region" description="Basic and acidic residues" evidence="1">
    <location>
        <begin position="20"/>
        <end position="31"/>
    </location>
</feature>
<dbReference type="AlphaFoldDB" id="A0A7J6CCS0"/>
<feature type="region of interest" description="Disordered" evidence="1">
    <location>
        <begin position="1"/>
        <end position="45"/>
    </location>
</feature>
<keyword evidence="3" id="KW-1185">Reference proteome</keyword>
<reference evidence="2 3" key="1">
    <citation type="submission" date="2020-04" db="EMBL/GenBank/DDBJ databases">
        <title>Chromosome-level genome assembly of a cyprinid fish Onychostoma macrolepis by integration of Nanopore Sequencing, Bionano and Hi-C technology.</title>
        <authorList>
            <person name="Wang D."/>
        </authorList>
    </citation>
    <scope>NUCLEOTIDE SEQUENCE [LARGE SCALE GENOMIC DNA]</scope>
    <source>
        <strain evidence="2">SWU-2019</strain>
        <tissue evidence="2">Muscle</tissue>
    </source>
</reference>
<evidence type="ECO:0000256" key="1">
    <source>
        <dbReference type="SAM" id="MobiDB-lite"/>
    </source>
</evidence>
<dbReference type="Proteomes" id="UP000579812">
    <property type="component" value="Unassembled WGS sequence"/>
</dbReference>
<gene>
    <name evidence="2" type="ORF">G5714_016495</name>
</gene>
<protein>
    <submittedName>
        <fullName evidence="2">Uncharacterized protein</fullName>
    </submittedName>
</protein>
<accession>A0A7J6CCS0</accession>
<evidence type="ECO:0000313" key="3">
    <source>
        <dbReference type="Proteomes" id="UP000579812"/>
    </source>
</evidence>
<evidence type="ECO:0000313" key="2">
    <source>
        <dbReference type="EMBL" id="KAF4103612.1"/>
    </source>
</evidence>